<accession>A0A8X6NFF4</accession>
<keyword evidence="4 6" id="KW-0472">Membrane</keyword>
<evidence type="ECO:0000256" key="5">
    <source>
        <dbReference type="ARBA" id="ARBA00034769"/>
    </source>
</evidence>
<dbReference type="PANTHER" id="PTHR10736">
    <property type="entry name" value="BESTROPHIN"/>
    <property type="match status" value="1"/>
</dbReference>
<comment type="subcellular location">
    <subcellularLocation>
        <location evidence="6">Cell membrane</location>
        <topology evidence="6">Multi-pass membrane protein</topology>
    </subcellularLocation>
    <subcellularLocation>
        <location evidence="1">Membrane</location>
    </subcellularLocation>
</comment>
<dbReference type="GO" id="GO:0034707">
    <property type="term" value="C:chloride channel complex"/>
    <property type="evidence" value="ECO:0007669"/>
    <property type="project" value="UniProtKB-KW"/>
</dbReference>
<evidence type="ECO:0000256" key="1">
    <source>
        <dbReference type="ARBA" id="ARBA00004370"/>
    </source>
</evidence>
<keyword evidence="6" id="KW-0406">Ion transport</keyword>
<dbReference type="InterPro" id="IPR000615">
    <property type="entry name" value="Bestrophin"/>
</dbReference>
<organism evidence="7 8">
    <name type="scientific">Nephila pilipes</name>
    <name type="common">Giant wood spider</name>
    <name type="synonym">Nephila maculata</name>
    <dbReference type="NCBI Taxonomy" id="299642"/>
    <lineage>
        <taxon>Eukaryota</taxon>
        <taxon>Metazoa</taxon>
        <taxon>Ecdysozoa</taxon>
        <taxon>Arthropoda</taxon>
        <taxon>Chelicerata</taxon>
        <taxon>Arachnida</taxon>
        <taxon>Araneae</taxon>
        <taxon>Araneomorphae</taxon>
        <taxon>Entelegynae</taxon>
        <taxon>Araneoidea</taxon>
        <taxon>Nephilidae</taxon>
        <taxon>Nephila</taxon>
    </lineage>
</organism>
<keyword evidence="6" id="KW-1003">Cell membrane</keyword>
<comment type="caution">
    <text evidence="7">The sequence shown here is derived from an EMBL/GenBank/DDBJ whole genome shotgun (WGS) entry which is preliminary data.</text>
</comment>
<dbReference type="OrthoDB" id="201595at2759"/>
<reference evidence="7" key="1">
    <citation type="submission" date="2020-08" db="EMBL/GenBank/DDBJ databases">
        <title>Multicomponent nature underlies the extraordinary mechanical properties of spider dragline silk.</title>
        <authorList>
            <person name="Kono N."/>
            <person name="Nakamura H."/>
            <person name="Mori M."/>
            <person name="Yoshida Y."/>
            <person name="Ohtoshi R."/>
            <person name="Malay A.D."/>
            <person name="Moran D.A.P."/>
            <person name="Tomita M."/>
            <person name="Numata K."/>
            <person name="Arakawa K."/>
        </authorList>
    </citation>
    <scope>NUCLEOTIDE SEQUENCE</scope>
</reference>
<proteinExistence type="inferred from homology"/>
<sequence length="353" mass="41177">MGFAKLLFKWKGSIYKLVFKELIMYGSAFALISICYRFYMTDEQKRQFEKVAMYCNQTAGLMPMSFVLGFYVTFVVTRWWNQFLNLPWPDRAAHTILMYMHGTDERGRILRRTLVRYINLANAILFQTISGSAKKRFPTMAHLVGAGLMTPEEKQMFESVSLNVNKHWVPFIWSINLINVALKEGRIMAGEPVKQLLDEINSLRTKTGHLWGHDWVTVPLVYTQVVTLLTHLFFLTCLIGRQFLDPAQGYPGHDIDLYFPIYTFLQFFFFLGWLKVAEQLINPFGEDDDDFETNWFIDRNIQVSYTIVDDMYGKLAKLDKDQHWGQMSIEIPYTEASLIHKIPNYKGSTMDVV</sequence>
<keyword evidence="6" id="KW-0868">Chloride</keyword>
<gene>
    <name evidence="7" type="primary">BEST3</name>
    <name evidence="7" type="ORF">NPIL_655931</name>
</gene>
<keyword evidence="8" id="KW-1185">Reference proteome</keyword>
<evidence type="ECO:0000256" key="3">
    <source>
        <dbReference type="ARBA" id="ARBA00022989"/>
    </source>
</evidence>
<evidence type="ECO:0000313" key="8">
    <source>
        <dbReference type="Proteomes" id="UP000887013"/>
    </source>
</evidence>
<comment type="similarity">
    <text evidence="5 6">Belongs to the anion channel-forming bestrophin (TC 1.A.46) family. Calcium-sensitive chloride channel subfamily.</text>
</comment>
<keyword evidence="2 6" id="KW-0812">Transmembrane</keyword>
<feature type="transmembrane region" description="Helical" evidence="6">
    <location>
        <begin position="60"/>
        <end position="80"/>
    </location>
</feature>
<evidence type="ECO:0000313" key="7">
    <source>
        <dbReference type="EMBL" id="GFT11307.1"/>
    </source>
</evidence>
<keyword evidence="6" id="KW-0869">Chloride channel</keyword>
<protein>
    <recommendedName>
        <fullName evidence="6">Bestrophin homolog</fullName>
    </recommendedName>
</protein>
<evidence type="ECO:0000256" key="2">
    <source>
        <dbReference type="ARBA" id="ARBA00022692"/>
    </source>
</evidence>
<dbReference type="GO" id="GO:0005886">
    <property type="term" value="C:plasma membrane"/>
    <property type="evidence" value="ECO:0007669"/>
    <property type="project" value="UniProtKB-SubCell"/>
</dbReference>
<evidence type="ECO:0000256" key="6">
    <source>
        <dbReference type="RuleBase" id="RU363126"/>
    </source>
</evidence>
<dbReference type="InterPro" id="IPR021134">
    <property type="entry name" value="Bestrophin-like"/>
</dbReference>
<keyword evidence="6" id="KW-0407">Ion channel</keyword>
<name>A0A8X6NFF4_NEPPI</name>
<keyword evidence="6" id="KW-0813">Transport</keyword>
<comment type="function">
    <text evidence="6">Forms chloride channels.</text>
</comment>
<evidence type="ECO:0000256" key="4">
    <source>
        <dbReference type="ARBA" id="ARBA00023136"/>
    </source>
</evidence>
<dbReference type="AlphaFoldDB" id="A0A8X6NFF4"/>
<dbReference type="PANTHER" id="PTHR10736:SF0">
    <property type="entry name" value="BESTROPHIN HOMOLOG"/>
    <property type="match status" value="1"/>
</dbReference>
<dbReference type="EMBL" id="BMAW01008940">
    <property type="protein sequence ID" value="GFT11307.1"/>
    <property type="molecule type" value="Genomic_DNA"/>
</dbReference>
<feature type="transmembrane region" description="Helical" evidence="6">
    <location>
        <begin position="22"/>
        <end position="39"/>
    </location>
</feature>
<dbReference type="GO" id="GO:0005254">
    <property type="term" value="F:chloride channel activity"/>
    <property type="evidence" value="ECO:0007669"/>
    <property type="project" value="UniProtKB-KW"/>
</dbReference>
<dbReference type="Pfam" id="PF01062">
    <property type="entry name" value="Bestrophin"/>
    <property type="match status" value="1"/>
</dbReference>
<dbReference type="Proteomes" id="UP000887013">
    <property type="component" value="Unassembled WGS sequence"/>
</dbReference>
<keyword evidence="3 6" id="KW-1133">Transmembrane helix</keyword>